<dbReference type="InterPro" id="IPR001857">
    <property type="entry name" value="Ribosomal_bL19"/>
</dbReference>
<dbReference type="NCBIfam" id="TIGR01024">
    <property type="entry name" value="rplS_bact"/>
    <property type="match status" value="1"/>
</dbReference>
<comment type="caution">
    <text evidence="5">The sequence shown here is derived from an EMBL/GenBank/DDBJ whole genome shotgun (WGS) entry which is preliminary data.</text>
</comment>
<dbReference type="GO" id="GO:0022625">
    <property type="term" value="C:cytosolic large ribosomal subunit"/>
    <property type="evidence" value="ECO:0007669"/>
    <property type="project" value="TreeGrafter"/>
</dbReference>
<dbReference type="SUPFAM" id="SSF50104">
    <property type="entry name" value="Translation proteins SH3-like domain"/>
    <property type="match status" value="1"/>
</dbReference>
<evidence type="ECO:0000313" key="6">
    <source>
        <dbReference type="Proteomes" id="UP000177382"/>
    </source>
</evidence>
<evidence type="ECO:0000313" key="5">
    <source>
        <dbReference type="EMBL" id="OGM15133.1"/>
    </source>
</evidence>
<evidence type="ECO:0000256" key="3">
    <source>
        <dbReference type="ARBA" id="ARBA00023274"/>
    </source>
</evidence>
<dbReference type="EMBL" id="MGFX01000007">
    <property type="protein sequence ID" value="OGM15133.1"/>
    <property type="molecule type" value="Genomic_DNA"/>
</dbReference>
<comment type="similarity">
    <text evidence="1 4">Belongs to the bacterial ribosomal protein bL19 family.</text>
</comment>
<dbReference type="AlphaFoldDB" id="A0A1F7XJG7"/>
<dbReference type="PANTHER" id="PTHR15680:SF9">
    <property type="entry name" value="LARGE RIBOSOMAL SUBUNIT PROTEIN BL19M"/>
    <property type="match status" value="1"/>
</dbReference>
<comment type="function">
    <text evidence="4">This protein is located at the 30S-50S ribosomal subunit interface and may play a role in the structure and function of the aminoacyl-tRNA binding site.</text>
</comment>
<dbReference type="InterPro" id="IPR008991">
    <property type="entry name" value="Translation_prot_SH3-like_sf"/>
</dbReference>
<dbReference type="PANTHER" id="PTHR15680">
    <property type="entry name" value="RIBOSOMAL PROTEIN L19"/>
    <property type="match status" value="1"/>
</dbReference>
<name>A0A1F7XJG7_9BACT</name>
<organism evidence="5 6">
    <name type="scientific">Candidatus Woesebacteria bacterium RBG_16_42_24</name>
    <dbReference type="NCBI Taxonomy" id="1802485"/>
    <lineage>
        <taxon>Bacteria</taxon>
        <taxon>Candidatus Woeseibacteriota</taxon>
    </lineage>
</organism>
<sequence>MALIIKHKEVEFGVGDKIRVNQRINEGQKQRSTSFEGLVISIRGDAGNHSFCVRRIGEAKVGIEKIFPLEAPTIEKIEIIKKGTSGVRRAKLFYLREKSPREIEKIYTRGSTKVSK</sequence>
<keyword evidence="3 4" id="KW-0687">Ribonucleoprotein</keyword>
<dbReference type="GO" id="GO:0006412">
    <property type="term" value="P:translation"/>
    <property type="evidence" value="ECO:0007669"/>
    <property type="project" value="InterPro"/>
</dbReference>
<dbReference type="PRINTS" id="PR00061">
    <property type="entry name" value="RIBOSOMALL19"/>
</dbReference>
<proteinExistence type="inferred from homology"/>
<keyword evidence="2 5" id="KW-0689">Ribosomal protein</keyword>
<evidence type="ECO:0000256" key="1">
    <source>
        <dbReference type="ARBA" id="ARBA00005781"/>
    </source>
</evidence>
<dbReference type="Pfam" id="PF01245">
    <property type="entry name" value="Ribosomal_L19"/>
    <property type="match status" value="1"/>
</dbReference>
<dbReference type="Gene3D" id="2.30.30.790">
    <property type="match status" value="1"/>
</dbReference>
<gene>
    <name evidence="5" type="ORF">A2V97_00110</name>
</gene>
<evidence type="ECO:0000256" key="2">
    <source>
        <dbReference type="ARBA" id="ARBA00022980"/>
    </source>
</evidence>
<dbReference type="GO" id="GO:0003735">
    <property type="term" value="F:structural constituent of ribosome"/>
    <property type="evidence" value="ECO:0007669"/>
    <property type="project" value="InterPro"/>
</dbReference>
<reference evidence="5 6" key="1">
    <citation type="journal article" date="2016" name="Nat. Commun.">
        <title>Thousands of microbial genomes shed light on interconnected biogeochemical processes in an aquifer system.</title>
        <authorList>
            <person name="Anantharaman K."/>
            <person name="Brown C.T."/>
            <person name="Hug L.A."/>
            <person name="Sharon I."/>
            <person name="Castelle C.J."/>
            <person name="Probst A.J."/>
            <person name="Thomas B.C."/>
            <person name="Singh A."/>
            <person name="Wilkins M.J."/>
            <person name="Karaoz U."/>
            <person name="Brodie E.L."/>
            <person name="Williams K.H."/>
            <person name="Hubbard S.S."/>
            <person name="Banfield J.F."/>
        </authorList>
    </citation>
    <scope>NUCLEOTIDE SEQUENCE [LARGE SCALE GENOMIC DNA]</scope>
</reference>
<dbReference type="STRING" id="1802485.A2V97_00110"/>
<dbReference type="InterPro" id="IPR038657">
    <property type="entry name" value="Ribosomal_bL19_sf"/>
</dbReference>
<evidence type="ECO:0000256" key="4">
    <source>
        <dbReference type="RuleBase" id="RU000559"/>
    </source>
</evidence>
<accession>A0A1F7XJG7</accession>
<protein>
    <recommendedName>
        <fullName evidence="4">50S ribosomal protein L19</fullName>
    </recommendedName>
</protein>
<dbReference type="Proteomes" id="UP000177382">
    <property type="component" value="Unassembled WGS sequence"/>
</dbReference>